<dbReference type="PANTHER" id="PTHR22930">
    <property type="match status" value="1"/>
</dbReference>
<feature type="region of interest" description="Disordered" evidence="13">
    <location>
        <begin position="31"/>
        <end position="52"/>
    </location>
</feature>
<accession>A0A8C3FID4</accession>
<sequence>MEPAPLKTAVMNIVNTSRILVEFMLSQDQKNEARRQRRQQRSNKRDEDMDMDTDTELCQTAGPGALEIMLLMGQVLSMERRFWARESSTDWWDRIVLQVWDDSQWLRNFCMRKGTFMEICDLLSPALKRQNTKMRAALTVEKRVAIALWKLATPDSYRSVGNQFGVGKSTVGAAVMQVAKAITQVLLRKVVTLGNVQAIVDGFAAMGFPNCAGAIDGTNIPILAPEHQGTQYINRKGYFSMVLQALVDHKGRFTNINVGWPGRVRDARVFRNTTLFKGLQQGIYFLDQKITVGDVEMPIVILGDPAYPLMPWLMKPYTGSLDRSQEPVQLQAEQMQNGGRMCIWPFKRSLAIVIDSLRPQPNQSPHCYFCLLRAPQSL</sequence>
<evidence type="ECO:0000256" key="4">
    <source>
        <dbReference type="ARBA" id="ARBA00006958"/>
    </source>
</evidence>
<proteinExistence type="inferred from homology"/>
<evidence type="ECO:0000256" key="7">
    <source>
        <dbReference type="ARBA" id="ARBA00022722"/>
    </source>
</evidence>
<evidence type="ECO:0000256" key="11">
    <source>
        <dbReference type="ARBA" id="ARBA00030126"/>
    </source>
</evidence>
<keyword evidence="7" id="KW-0540">Nuclease</keyword>
<evidence type="ECO:0000259" key="14">
    <source>
        <dbReference type="Pfam" id="PF13359"/>
    </source>
</evidence>
<dbReference type="InterPro" id="IPR027806">
    <property type="entry name" value="HARBI1_dom"/>
</dbReference>
<evidence type="ECO:0000256" key="8">
    <source>
        <dbReference type="ARBA" id="ARBA00022723"/>
    </source>
</evidence>
<dbReference type="GO" id="GO:0016787">
    <property type="term" value="F:hydrolase activity"/>
    <property type="evidence" value="ECO:0007669"/>
    <property type="project" value="UniProtKB-KW"/>
</dbReference>
<evidence type="ECO:0000256" key="10">
    <source>
        <dbReference type="ARBA" id="ARBA00023242"/>
    </source>
</evidence>
<keyword evidence="16" id="KW-1185">Reference proteome</keyword>
<evidence type="ECO:0000256" key="5">
    <source>
        <dbReference type="ARBA" id="ARBA00015519"/>
    </source>
</evidence>
<evidence type="ECO:0000256" key="12">
    <source>
        <dbReference type="ARBA" id="ARBA00045850"/>
    </source>
</evidence>
<comment type="cofactor">
    <cofactor evidence="1">
        <name>a divalent metal cation</name>
        <dbReference type="ChEBI" id="CHEBI:60240"/>
    </cofactor>
</comment>
<dbReference type="PANTHER" id="PTHR22930:SF206">
    <property type="entry name" value="NUCLEASE HARBI1"/>
    <property type="match status" value="1"/>
</dbReference>
<comment type="function">
    <text evidence="12">Transposase-derived protein that may have nuclease activity. Does not have transposase activity.</text>
</comment>
<evidence type="ECO:0000256" key="6">
    <source>
        <dbReference type="ARBA" id="ARBA00022490"/>
    </source>
</evidence>
<evidence type="ECO:0000256" key="1">
    <source>
        <dbReference type="ARBA" id="ARBA00001968"/>
    </source>
</evidence>
<protein>
    <recommendedName>
        <fullName evidence="5">Putative nuclease HARBI1</fullName>
    </recommendedName>
    <alternativeName>
        <fullName evidence="11">Harbinger transposase-derived nuclease</fullName>
    </alternativeName>
</protein>
<dbReference type="InterPro" id="IPR045249">
    <property type="entry name" value="HARBI1-like"/>
</dbReference>
<keyword evidence="6" id="KW-0963">Cytoplasm</keyword>
<dbReference type="GO" id="GO:0005737">
    <property type="term" value="C:cytoplasm"/>
    <property type="evidence" value="ECO:0007669"/>
    <property type="project" value="UniProtKB-SubCell"/>
</dbReference>
<dbReference type="Proteomes" id="UP000694380">
    <property type="component" value="Unplaced"/>
</dbReference>
<dbReference type="GO" id="GO:0046872">
    <property type="term" value="F:metal ion binding"/>
    <property type="evidence" value="ECO:0007669"/>
    <property type="project" value="UniProtKB-KW"/>
</dbReference>
<evidence type="ECO:0000256" key="3">
    <source>
        <dbReference type="ARBA" id="ARBA00004496"/>
    </source>
</evidence>
<dbReference type="GeneTree" id="ENSGT00940000163810"/>
<reference evidence="15" key="1">
    <citation type="submission" date="2025-08" db="UniProtKB">
        <authorList>
            <consortium name="Ensembl"/>
        </authorList>
    </citation>
    <scope>IDENTIFICATION</scope>
</reference>
<evidence type="ECO:0000313" key="15">
    <source>
        <dbReference type="Ensembl" id="ENSCPBP00000009230.1"/>
    </source>
</evidence>
<keyword evidence="10" id="KW-0539">Nucleus</keyword>
<comment type="subcellular location">
    <subcellularLocation>
        <location evidence="3">Cytoplasm</location>
    </subcellularLocation>
    <subcellularLocation>
        <location evidence="2">Nucleus</location>
    </subcellularLocation>
</comment>
<dbReference type="Ensembl" id="ENSCPBT00000011076.1">
    <property type="protein sequence ID" value="ENSCPBP00000009230.1"/>
    <property type="gene ID" value="ENSCPBG00000007144.1"/>
</dbReference>
<comment type="similarity">
    <text evidence="4">Belongs to the HARBI1 family.</text>
</comment>
<dbReference type="InterPro" id="IPR026103">
    <property type="entry name" value="HARBI1_animal"/>
</dbReference>
<keyword evidence="8" id="KW-0479">Metal-binding</keyword>
<name>A0A8C3FID4_CHRPI</name>
<evidence type="ECO:0000256" key="9">
    <source>
        <dbReference type="ARBA" id="ARBA00022801"/>
    </source>
</evidence>
<organism evidence="15 16">
    <name type="scientific">Chrysemys picta bellii</name>
    <name type="common">Western painted turtle</name>
    <name type="synonym">Emys bellii</name>
    <dbReference type="NCBI Taxonomy" id="8478"/>
    <lineage>
        <taxon>Eukaryota</taxon>
        <taxon>Metazoa</taxon>
        <taxon>Chordata</taxon>
        <taxon>Craniata</taxon>
        <taxon>Vertebrata</taxon>
        <taxon>Euteleostomi</taxon>
        <taxon>Archelosauria</taxon>
        <taxon>Testudinata</taxon>
        <taxon>Testudines</taxon>
        <taxon>Cryptodira</taxon>
        <taxon>Durocryptodira</taxon>
        <taxon>Testudinoidea</taxon>
        <taxon>Emydidae</taxon>
        <taxon>Chrysemys</taxon>
    </lineage>
</organism>
<evidence type="ECO:0000256" key="13">
    <source>
        <dbReference type="SAM" id="MobiDB-lite"/>
    </source>
</evidence>
<keyword evidence="9" id="KW-0378">Hydrolase</keyword>
<dbReference type="GO" id="GO:0005634">
    <property type="term" value="C:nucleus"/>
    <property type="evidence" value="ECO:0007669"/>
    <property type="project" value="UniProtKB-SubCell"/>
</dbReference>
<dbReference type="PRINTS" id="PR02086">
    <property type="entry name" value="PUTNUCHARBI1"/>
</dbReference>
<dbReference type="Pfam" id="PF13359">
    <property type="entry name" value="DDE_Tnp_4"/>
    <property type="match status" value="1"/>
</dbReference>
<evidence type="ECO:0000256" key="2">
    <source>
        <dbReference type="ARBA" id="ARBA00004123"/>
    </source>
</evidence>
<reference evidence="15" key="2">
    <citation type="submission" date="2025-09" db="UniProtKB">
        <authorList>
            <consortium name="Ensembl"/>
        </authorList>
    </citation>
    <scope>IDENTIFICATION</scope>
</reference>
<dbReference type="GO" id="GO:0004518">
    <property type="term" value="F:nuclease activity"/>
    <property type="evidence" value="ECO:0007669"/>
    <property type="project" value="UniProtKB-KW"/>
</dbReference>
<feature type="domain" description="DDE Tnp4" evidence="14">
    <location>
        <begin position="215"/>
        <end position="334"/>
    </location>
</feature>
<evidence type="ECO:0000313" key="16">
    <source>
        <dbReference type="Proteomes" id="UP000694380"/>
    </source>
</evidence>
<dbReference type="AlphaFoldDB" id="A0A8C3FID4"/>